<dbReference type="SUPFAM" id="SSF51261">
    <property type="entry name" value="Duplicated hybrid motif"/>
    <property type="match status" value="1"/>
</dbReference>
<dbReference type="PROSITE" id="PS51782">
    <property type="entry name" value="LYSM"/>
    <property type="match status" value="1"/>
</dbReference>
<dbReference type="EMBL" id="SLUM01000016">
    <property type="protein sequence ID" value="TCL55551.1"/>
    <property type="molecule type" value="Genomic_DNA"/>
</dbReference>
<dbReference type="Gene3D" id="3.10.350.10">
    <property type="entry name" value="LysM domain"/>
    <property type="match status" value="1"/>
</dbReference>
<proteinExistence type="predicted"/>
<dbReference type="PANTHER" id="PTHR21666">
    <property type="entry name" value="PEPTIDASE-RELATED"/>
    <property type="match status" value="1"/>
</dbReference>
<dbReference type="PROSITE" id="PS51109">
    <property type="entry name" value="G5"/>
    <property type="match status" value="1"/>
</dbReference>
<dbReference type="InterPro" id="IPR050570">
    <property type="entry name" value="Cell_wall_metabolism_enzyme"/>
</dbReference>
<dbReference type="Pfam" id="PF01476">
    <property type="entry name" value="LysM"/>
    <property type="match status" value="1"/>
</dbReference>
<dbReference type="InterPro" id="IPR016047">
    <property type="entry name" value="M23ase_b-sheet_dom"/>
</dbReference>
<feature type="region of interest" description="Disordered" evidence="2">
    <location>
        <begin position="1"/>
        <end position="28"/>
    </location>
</feature>
<evidence type="ECO:0000256" key="1">
    <source>
        <dbReference type="ARBA" id="ARBA00022729"/>
    </source>
</evidence>
<dbReference type="SMART" id="SM00257">
    <property type="entry name" value="LysM"/>
    <property type="match status" value="1"/>
</dbReference>
<dbReference type="Pfam" id="PF07501">
    <property type="entry name" value="G5"/>
    <property type="match status" value="1"/>
</dbReference>
<dbReference type="Pfam" id="PF01551">
    <property type="entry name" value="Peptidase_M23"/>
    <property type="match status" value="1"/>
</dbReference>
<dbReference type="Gene3D" id="2.20.230.10">
    <property type="entry name" value="Resuscitation-promoting factor rpfb"/>
    <property type="match status" value="1"/>
</dbReference>
<keyword evidence="1" id="KW-0732">Signal</keyword>
<reference evidence="5 6" key="1">
    <citation type="submission" date="2019-03" db="EMBL/GenBank/DDBJ databases">
        <title>Genomic Encyclopedia of Type Strains, Phase IV (KMG-IV): sequencing the most valuable type-strain genomes for metagenomic binning, comparative biology and taxonomic classification.</title>
        <authorList>
            <person name="Goeker M."/>
        </authorList>
    </citation>
    <scope>NUCLEOTIDE SEQUENCE [LARGE SCALE GENOMIC DNA]</scope>
    <source>
        <strain evidence="5 6">DSM 100451</strain>
    </source>
</reference>
<dbReference type="CDD" id="cd00118">
    <property type="entry name" value="LysM"/>
    <property type="match status" value="1"/>
</dbReference>
<accession>A0A4R1QRB3</accession>
<organism evidence="5 6">
    <name type="scientific">Allofournierella massiliensis</name>
    <dbReference type="NCBI Taxonomy" id="1650663"/>
    <lineage>
        <taxon>Bacteria</taxon>
        <taxon>Bacillati</taxon>
        <taxon>Bacillota</taxon>
        <taxon>Clostridia</taxon>
        <taxon>Eubacteriales</taxon>
        <taxon>Oscillospiraceae</taxon>
        <taxon>Allofournierella</taxon>
    </lineage>
</organism>
<protein>
    <submittedName>
        <fullName evidence="5">Murein DD-endopeptidase MepM/ murein hydrolase activator NlpD</fullName>
    </submittedName>
</protein>
<sequence>MEKTPETEEKNNQQEQQTGSPSPGKGPGRWEAIKQKILQKAVPWIERAKRHPETAVLGQFLYNVGFWGEYTARRLVRFVWNCIRQLGERVTWIWNQVADHVKSALKTGAQDLTAPFTRMANGAKNIRARVQEEKQAGTAHAAKEGLRYFASGVHKYFPLLGRAVAYVLPVAALAVFGYTVHTVLEYNYVLAVEVNGSVVGYVQTEQVFDSAKDEVAQRINYAGTDREGWTVEPSYQIAVGEDVMDENQMAAAILESSSDEIQNATGVYVNDELIAVTTEGDVLQQDLDSMIAPYEDPDNPNLTVEFTKDIRLENSLYFTDTIVPVSEIIDKFHGEEQGAVYYTIQSGDTPWTVAGSFGISVDELQAQNPNLDFNSSSGFPVGGQLTISQAMPYLQVKRTLVSTYQETIPYSTEEQEDENLAFGTTKIVQEGAEGLAEVTQQQVFYGDSSTPSETTIIDRVVVQEPVTKIIAKGKKLANGDLASTGSGTLMWPVPGYSYVSRWMSSYHKGADICAPYGTPIYAADSGVVTTAGYHYSYGNYVIINHGNGYQTLYAHASRLNVHVGQAVSQGDVIAYVGSTGNSTGNHCHFEVYVNGVRRSAREWFPYK</sequence>
<evidence type="ECO:0000259" key="3">
    <source>
        <dbReference type="PROSITE" id="PS51109"/>
    </source>
</evidence>
<evidence type="ECO:0000313" key="5">
    <source>
        <dbReference type="EMBL" id="TCL55551.1"/>
    </source>
</evidence>
<dbReference type="GO" id="GO:0004222">
    <property type="term" value="F:metalloendopeptidase activity"/>
    <property type="evidence" value="ECO:0007669"/>
    <property type="project" value="TreeGrafter"/>
</dbReference>
<dbReference type="STRING" id="1650663.GCA_001486665_03563"/>
<evidence type="ECO:0000256" key="2">
    <source>
        <dbReference type="SAM" id="MobiDB-lite"/>
    </source>
</evidence>
<dbReference type="InterPro" id="IPR018392">
    <property type="entry name" value="LysM"/>
</dbReference>
<dbReference type="AlphaFoldDB" id="A0A4R1QRB3"/>
<dbReference type="OrthoDB" id="5623881at2"/>
<dbReference type="InterPro" id="IPR011055">
    <property type="entry name" value="Dup_hybrid_motif"/>
</dbReference>
<feature type="domain" description="LysM" evidence="4">
    <location>
        <begin position="340"/>
        <end position="387"/>
    </location>
</feature>
<comment type="caution">
    <text evidence="5">The sequence shown here is derived from an EMBL/GenBank/DDBJ whole genome shotgun (WGS) entry which is preliminary data.</text>
</comment>
<feature type="domain" description="G5" evidence="3">
    <location>
        <begin position="393"/>
        <end position="476"/>
    </location>
</feature>
<dbReference type="InterPro" id="IPR036779">
    <property type="entry name" value="LysM_dom_sf"/>
</dbReference>
<dbReference type="InterPro" id="IPR011098">
    <property type="entry name" value="G5_dom"/>
</dbReference>
<dbReference type="SUPFAM" id="SSF54106">
    <property type="entry name" value="LysM domain"/>
    <property type="match status" value="1"/>
</dbReference>
<dbReference type="RefSeq" id="WP_058967149.1">
    <property type="nucleotide sequence ID" value="NZ_CABKVM010000019.1"/>
</dbReference>
<keyword evidence="5" id="KW-0378">Hydrolase</keyword>
<dbReference type="PANTHER" id="PTHR21666:SF289">
    <property type="entry name" value="L-ALA--D-GLU ENDOPEPTIDASE"/>
    <property type="match status" value="1"/>
</dbReference>
<feature type="compositionally biased region" description="Basic and acidic residues" evidence="2">
    <location>
        <begin position="1"/>
        <end position="12"/>
    </location>
</feature>
<evidence type="ECO:0000259" key="4">
    <source>
        <dbReference type="PROSITE" id="PS51782"/>
    </source>
</evidence>
<dbReference type="SMART" id="SM01208">
    <property type="entry name" value="G5"/>
    <property type="match status" value="1"/>
</dbReference>
<dbReference type="Proteomes" id="UP000295184">
    <property type="component" value="Unassembled WGS sequence"/>
</dbReference>
<dbReference type="Gene3D" id="2.70.70.10">
    <property type="entry name" value="Glucose Permease (Domain IIA)"/>
    <property type="match status" value="1"/>
</dbReference>
<dbReference type="CDD" id="cd12797">
    <property type="entry name" value="M23_peptidase"/>
    <property type="match status" value="1"/>
</dbReference>
<name>A0A4R1QRB3_9FIRM</name>
<gene>
    <name evidence="5" type="ORF">EDD77_11666</name>
</gene>
<evidence type="ECO:0000313" key="6">
    <source>
        <dbReference type="Proteomes" id="UP000295184"/>
    </source>
</evidence>